<dbReference type="Proteomes" id="UP001244443">
    <property type="component" value="Chromosome"/>
</dbReference>
<keyword evidence="1" id="KW-0175">Coiled coil</keyword>
<feature type="coiled-coil region" evidence="1">
    <location>
        <begin position="77"/>
        <end position="104"/>
    </location>
</feature>
<organism evidence="3 4">
    <name type="scientific">Marivirga arenosa</name>
    <dbReference type="NCBI Taxonomy" id="3059076"/>
    <lineage>
        <taxon>Bacteria</taxon>
        <taxon>Pseudomonadati</taxon>
        <taxon>Bacteroidota</taxon>
        <taxon>Cytophagia</taxon>
        <taxon>Cytophagales</taxon>
        <taxon>Marivirgaceae</taxon>
        <taxon>Marivirga</taxon>
    </lineage>
</organism>
<keyword evidence="2" id="KW-0472">Membrane</keyword>
<gene>
    <name evidence="3" type="ORF">QYS48_16960</name>
</gene>
<name>A0AA49GF91_9BACT</name>
<keyword evidence="2" id="KW-0812">Transmembrane</keyword>
<proteinExistence type="predicted"/>
<feature type="transmembrane region" description="Helical" evidence="2">
    <location>
        <begin position="13"/>
        <end position="35"/>
    </location>
</feature>
<sequence>MQKSNLLYQIIKVSYYIIIVCFISITVLLFAAVFYDSENSFFSFENVYKTLTLLLTAFTVGLLYVNYKLQQRELKKMTDANDAMVEANKDIVKANESIVQQNKEANQIQIILSEKIKIAEYFDADIKKTINKLNTIFAGYMYILSSDPADKSNKLQKEQNVILTLNEDHLNIFFKTCSKLDNQILLLKKVGIEKPTLNILIASFPNEFDQLFKNIFQYLNINVMIEVFNERLEDDPYKIETIHKLKNMYLPILNYKRIYSIIREL</sequence>
<evidence type="ECO:0000256" key="1">
    <source>
        <dbReference type="SAM" id="Coils"/>
    </source>
</evidence>
<keyword evidence="4" id="KW-1185">Reference proteome</keyword>
<reference evidence="3" key="1">
    <citation type="submission" date="2023-08" db="EMBL/GenBank/DDBJ databases">
        <title>Comparative genomics and taxonomic characterization of three novel marine species of genus Marivirga.</title>
        <authorList>
            <person name="Muhammad N."/>
            <person name="Kim S.-G."/>
        </authorList>
    </citation>
    <scope>NUCLEOTIDE SEQUENCE [LARGE SCALE GENOMIC DNA]</scope>
    <source>
        <strain evidence="3">ABR2-2</strain>
    </source>
</reference>
<dbReference type="AlphaFoldDB" id="A0AA49GF91"/>
<evidence type="ECO:0000256" key="2">
    <source>
        <dbReference type="SAM" id="Phobius"/>
    </source>
</evidence>
<dbReference type="RefSeq" id="WP_308356972.1">
    <property type="nucleotide sequence ID" value="NZ_CP129970.2"/>
</dbReference>
<protein>
    <submittedName>
        <fullName evidence="3">Uncharacterized protein</fullName>
    </submittedName>
</protein>
<accession>A0AA49GF91</accession>
<dbReference type="EMBL" id="CP129970">
    <property type="protein sequence ID" value="WKK83930.2"/>
    <property type="molecule type" value="Genomic_DNA"/>
</dbReference>
<keyword evidence="2" id="KW-1133">Transmembrane helix</keyword>
<feature type="transmembrane region" description="Helical" evidence="2">
    <location>
        <begin position="47"/>
        <end position="67"/>
    </location>
</feature>
<evidence type="ECO:0000313" key="3">
    <source>
        <dbReference type="EMBL" id="WKK83930.2"/>
    </source>
</evidence>
<evidence type="ECO:0000313" key="4">
    <source>
        <dbReference type="Proteomes" id="UP001244443"/>
    </source>
</evidence>